<keyword evidence="2" id="KW-1185">Reference proteome</keyword>
<dbReference type="Proteomes" id="UP000314294">
    <property type="component" value="Unassembled WGS sequence"/>
</dbReference>
<name>A0A4Z2IBS4_9TELE</name>
<reference evidence="1 2" key="1">
    <citation type="submission" date="2019-03" db="EMBL/GenBank/DDBJ databases">
        <title>First draft genome of Liparis tanakae, snailfish: a comprehensive survey of snailfish specific genes.</title>
        <authorList>
            <person name="Kim W."/>
            <person name="Song I."/>
            <person name="Jeong J.-H."/>
            <person name="Kim D."/>
            <person name="Kim S."/>
            <person name="Ryu S."/>
            <person name="Song J.Y."/>
            <person name="Lee S.K."/>
        </authorList>
    </citation>
    <scope>NUCLEOTIDE SEQUENCE [LARGE SCALE GENOMIC DNA]</scope>
    <source>
        <tissue evidence="1">Muscle</tissue>
    </source>
</reference>
<protein>
    <submittedName>
        <fullName evidence="1">Uncharacterized protein</fullName>
    </submittedName>
</protein>
<accession>A0A4Z2IBS4</accession>
<proteinExistence type="predicted"/>
<dbReference type="AlphaFoldDB" id="A0A4Z2IBS4"/>
<dbReference type="EMBL" id="SRLO01000110">
    <property type="protein sequence ID" value="TNN74862.1"/>
    <property type="molecule type" value="Genomic_DNA"/>
</dbReference>
<gene>
    <name evidence="1" type="ORF">EYF80_014962</name>
</gene>
<evidence type="ECO:0000313" key="2">
    <source>
        <dbReference type="Proteomes" id="UP000314294"/>
    </source>
</evidence>
<comment type="caution">
    <text evidence="1">The sequence shown here is derived from an EMBL/GenBank/DDBJ whole genome shotgun (WGS) entry which is preliminary data.</text>
</comment>
<organism evidence="1 2">
    <name type="scientific">Liparis tanakae</name>
    <name type="common">Tanaka's snailfish</name>
    <dbReference type="NCBI Taxonomy" id="230148"/>
    <lineage>
        <taxon>Eukaryota</taxon>
        <taxon>Metazoa</taxon>
        <taxon>Chordata</taxon>
        <taxon>Craniata</taxon>
        <taxon>Vertebrata</taxon>
        <taxon>Euteleostomi</taxon>
        <taxon>Actinopterygii</taxon>
        <taxon>Neopterygii</taxon>
        <taxon>Teleostei</taxon>
        <taxon>Neoteleostei</taxon>
        <taxon>Acanthomorphata</taxon>
        <taxon>Eupercaria</taxon>
        <taxon>Perciformes</taxon>
        <taxon>Cottioidei</taxon>
        <taxon>Cottales</taxon>
        <taxon>Liparidae</taxon>
        <taxon>Liparis</taxon>
    </lineage>
</organism>
<evidence type="ECO:0000313" key="1">
    <source>
        <dbReference type="EMBL" id="TNN74862.1"/>
    </source>
</evidence>
<sequence length="226" mass="25620">MLVAPPCGWFGEVRPEAMPSSSSAKESVSTAREPIESIAVRTSNGNTHIFRKLKYLKFQKDIVDQLIHHLEAGIPRVAHVAGLVVRVLHKGGAAVQQHVVHKVIEAPLQAHQMILIQVLHEGQVWVRRPCSSGPDREQAEEKKQRTHDVSVKLEILQTELSVCGAARDPPTPPLTHLRCSMKPYFTYLLYPHLRSSHINLLDRFFHIDGQMRPLRCLTYEEVTRKE</sequence>